<evidence type="ECO:0000256" key="6">
    <source>
        <dbReference type="ARBA" id="ARBA00022837"/>
    </source>
</evidence>
<dbReference type="GO" id="GO:0005506">
    <property type="term" value="F:iron ion binding"/>
    <property type="evidence" value="ECO:0007669"/>
    <property type="project" value="UniProtKB-UniRule"/>
</dbReference>
<dbReference type="PROSITE" id="PS00125">
    <property type="entry name" value="SER_THR_PHOSPHATASE"/>
    <property type="match status" value="1"/>
</dbReference>
<dbReference type="GO" id="GO:0005509">
    <property type="term" value="F:calcium ion binding"/>
    <property type="evidence" value="ECO:0007669"/>
    <property type="project" value="UniProtKB-UniRule"/>
</dbReference>
<keyword evidence="3 10" id="KW-0479">Metal-binding</keyword>
<evidence type="ECO:0000256" key="12">
    <source>
        <dbReference type="SAM" id="MobiDB-lite"/>
    </source>
</evidence>
<evidence type="ECO:0000259" key="13">
    <source>
        <dbReference type="PROSITE" id="PS50222"/>
    </source>
</evidence>
<dbReference type="PROSITE" id="PS50222">
    <property type="entry name" value="EF_HAND_2"/>
    <property type="match status" value="3"/>
</dbReference>
<dbReference type="InterPro" id="IPR006186">
    <property type="entry name" value="Ser/Thr-sp_prot-phosphatase"/>
</dbReference>
<dbReference type="SMART" id="SM00156">
    <property type="entry name" value="PP2Ac"/>
    <property type="match status" value="1"/>
</dbReference>
<evidence type="ECO:0000313" key="14">
    <source>
        <dbReference type="EMBL" id="KAK8403174.1"/>
    </source>
</evidence>
<keyword evidence="6" id="KW-0106">Calcium</keyword>
<keyword evidence="5 10" id="KW-0378">Hydrolase</keyword>
<dbReference type="GO" id="GO:0030145">
    <property type="term" value="F:manganese ion binding"/>
    <property type="evidence" value="ECO:0007669"/>
    <property type="project" value="UniProtKB-UniRule"/>
</dbReference>
<dbReference type="SMART" id="SM00054">
    <property type="entry name" value="EFh"/>
    <property type="match status" value="3"/>
</dbReference>
<dbReference type="EC" id="3.1.3.16" evidence="10"/>
<dbReference type="SUPFAM" id="SSF56300">
    <property type="entry name" value="Metallo-dependent phosphatases"/>
    <property type="match status" value="1"/>
</dbReference>
<feature type="domain" description="EF-hand" evidence="13">
    <location>
        <begin position="607"/>
        <end position="642"/>
    </location>
</feature>
<organism evidence="14 15">
    <name type="scientific">Scylla paramamosain</name>
    <name type="common">Mud crab</name>
    <dbReference type="NCBI Taxonomy" id="85552"/>
    <lineage>
        <taxon>Eukaryota</taxon>
        <taxon>Metazoa</taxon>
        <taxon>Ecdysozoa</taxon>
        <taxon>Arthropoda</taxon>
        <taxon>Crustacea</taxon>
        <taxon>Multicrustacea</taxon>
        <taxon>Malacostraca</taxon>
        <taxon>Eumalacostraca</taxon>
        <taxon>Eucarida</taxon>
        <taxon>Decapoda</taxon>
        <taxon>Pleocyemata</taxon>
        <taxon>Brachyura</taxon>
        <taxon>Eubrachyura</taxon>
        <taxon>Portunoidea</taxon>
        <taxon>Portunidae</taxon>
        <taxon>Portuninae</taxon>
        <taxon>Scylla</taxon>
    </lineage>
</organism>
<evidence type="ECO:0000256" key="10">
    <source>
        <dbReference type="PIRNR" id="PIRNR000912"/>
    </source>
</evidence>
<comment type="cofactor">
    <cofactor evidence="1">
        <name>Mn(2+)</name>
        <dbReference type="ChEBI" id="CHEBI:29035"/>
    </cofactor>
</comment>
<dbReference type="Pfam" id="PF13499">
    <property type="entry name" value="EF-hand_7"/>
    <property type="match status" value="1"/>
</dbReference>
<feature type="compositionally biased region" description="Acidic residues" evidence="12">
    <location>
        <begin position="688"/>
        <end position="707"/>
    </location>
</feature>
<evidence type="ECO:0000256" key="9">
    <source>
        <dbReference type="ARBA" id="ARBA00048336"/>
    </source>
</evidence>
<evidence type="ECO:0000256" key="7">
    <source>
        <dbReference type="ARBA" id="ARBA00023211"/>
    </source>
</evidence>
<dbReference type="AlphaFoldDB" id="A0AAW0USR3"/>
<reference evidence="14 15" key="1">
    <citation type="submission" date="2023-03" db="EMBL/GenBank/DDBJ databases">
        <title>High-quality genome of Scylla paramamosain provides insights in environmental adaptation.</title>
        <authorList>
            <person name="Zhang L."/>
        </authorList>
    </citation>
    <scope>NUCLEOTIDE SEQUENCE [LARGE SCALE GENOMIC DNA]</scope>
    <source>
        <strain evidence="14">LZ_2023a</strain>
        <tissue evidence="14">Muscle</tissue>
    </source>
</reference>
<keyword evidence="7 10" id="KW-0464">Manganese</keyword>
<keyword evidence="15" id="KW-1185">Reference proteome</keyword>
<dbReference type="Pfam" id="PF08321">
    <property type="entry name" value="PPP5"/>
    <property type="match status" value="1"/>
</dbReference>
<evidence type="ECO:0000313" key="15">
    <source>
        <dbReference type="Proteomes" id="UP001487740"/>
    </source>
</evidence>
<dbReference type="PANTHER" id="PTHR45668:SF3">
    <property type="entry name" value="SERINE_THREONINE-PROTEIN PHOSPHATASE RDGC"/>
    <property type="match status" value="1"/>
</dbReference>
<evidence type="ECO:0000256" key="8">
    <source>
        <dbReference type="ARBA" id="ARBA00047761"/>
    </source>
</evidence>
<dbReference type="Pfam" id="PF00149">
    <property type="entry name" value="Metallophos"/>
    <property type="match status" value="1"/>
</dbReference>
<dbReference type="InterPro" id="IPR013235">
    <property type="entry name" value="PPP_dom"/>
</dbReference>
<evidence type="ECO:0000256" key="4">
    <source>
        <dbReference type="ARBA" id="ARBA00022737"/>
    </source>
</evidence>
<sequence length="723" mass="82609">MGFGVSKCICAEVGSDKEALDGGEQKRSKFGFSPHKKHHTPSMSKVERALKAALLIQRWYRRYCARLEIRRRYTWTIFQSIEYAGEQDQMKLYNFFNALLTHMANGKMTEVMEALSPRASPTTDDDEDEITTKRLLEEAWTEEVPVEGSYKGPRLTTPLTTDSIHLLIEAFKKKKQTLHARYVYLLLREGVRVLRQRATIMHASTAISGQITIIGDLHGKLDDLLTLLYKNGLPSSDNPYVFNGDFVDRGRKSMEVLLLLLALVIVFPAEVYLNRGNHEDMVMNARYGFCKEVSKKYKAPHGPRILRLLEEVYRWLPLATVIDHKVMVVHGGISLDTDLRSLATADRSKYTSVLRAPAGGLAEDEYSLEEEVEGESDACREVRLLSATYEWKQVLDLLWSDPHTHPGCRPNSFRGGGSYFGPDVTKEFLDRHGLVLLIRSHECKPEGYEFTHDGRCLTIFSASNYYESGSNRGAYVKLQGPNLTPHFVQYTADLRTRKLTIRERVGRMETSAFRDLRGQILASRTKLLEAFETQDKEKTGYLSVADWVDVMEKECHLNLPWRVLKDKLVTLHPTTGEVNYRSSFSDDLFKNDLAVKGGPTLVEALYRHKSSLETIFRLIDKDNSGYISMEEFSETCELLSRHIDVPIPKKEITDLARCIDINKDGYIDFNEFLECFRIVESSKRHPEEDYDGDDDNDDDDDDDEDRDEGQNGGMNHPARDTHL</sequence>
<comment type="catalytic activity">
    <reaction evidence="9 10 11">
        <text>O-phospho-L-threonyl-[protein] + H2O = L-threonyl-[protein] + phosphate</text>
        <dbReference type="Rhea" id="RHEA:47004"/>
        <dbReference type="Rhea" id="RHEA-COMP:11060"/>
        <dbReference type="Rhea" id="RHEA-COMP:11605"/>
        <dbReference type="ChEBI" id="CHEBI:15377"/>
        <dbReference type="ChEBI" id="CHEBI:30013"/>
        <dbReference type="ChEBI" id="CHEBI:43474"/>
        <dbReference type="ChEBI" id="CHEBI:61977"/>
        <dbReference type="EC" id="3.1.3.16"/>
    </reaction>
</comment>
<dbReference type="SUPFAM" id="SSF47473">
    <property type="entry name" value="EF-hand"/>
    <property type="match status" value="1"/>
</dbReference>
<comment type="catalytic activity">
    <reaction evidence="8">
        <text>O-phospho-L-seryl-[protein] + H2O = L-seryl-[protein] + phosphate</text>
        <dbReference type="Rhea" id="RHEA:20629"/>
        <dbReference type="Rhea" id="RHEA-COMP:9863"/>
        <dbReference type="Rhea" id="RHEA-COMP:11604"/>
        <dbReference type="ChEBI" id="CHEBI:15377"/>
        <dbReference type="ChEBI" id="CHEBI:29999"/>
        <dbReference type="ChEBI" id="CHEBI:43474"/>
        <dbReference type="ChEBI" id="CHEBI:83421"/>
        <dbReference type="EC" id="3.1.3.16"/>
    </reaction>
</comment>
<dbReference type="Proteomes" id="UP001487740">
    <property type="component" value="Unassembled WGS sequence"/>
</dbReference>
<comment type="caution">
    <text evidence="14">The sequence shown here is derived from an EMBL/GenBank/DDBJ whole genome shotgun (WGS) entry which is preliminary data.</text>
</comment>
<feature type="region of interest" description="Disordered" evidence="12">
    <location>
        <begin position="683"/>
        <end position="723"/>
    </location>
</feature>
<dbReference type="Gene3D" id="3.60.21.10">
    <property type="match status" value="1"/>
</dbReference>
<feature type="domain" description="EF-hand" evidence="13">
    <location>
        <begin position="522"/>
        <end position="557"/>
    </location>
</feature>
<dbReference type="InterPro" id="IPR029052">
    <property type="entry name" value="Metallo-depent_PP-like"/>
</dbReference>
<dbReference type="PROSITE" id="PS00018">
    <property type="entry name" value="EF_HAND_1"/>
    <property type="match status" value="2"/>
</dbReference>
<feature type="region of interest" description="Disordered" evidence="12">
    <location>
        <begin position="21"/>
        <end position="43"/>
    </location>
</feature>
<feature type="domain" description="EF-hand" evidence="13">
    <location>
        <begin position="647"/>
        <end position="682"/>
    </location>
</feature>
<dbReference type="Gene3D" id="1.10.238.10">
    <property type="entry name" value="EF-hand"/>
    <property type="match status" value="1"/>
</dbReference>
<evidence type="ECO:0000256" key="5">
    <source>
        <dbReference type="ARBA" id="ARBA00022801"/>
    </source>
</evidence>
<keyword evidence="4" id="KW-0677">Repeat</keyword>
<evidence type="ECO:0000256" key="11">
    <source>
        <dbReference type="RuleBase" id="RU004273"/>
    </source>
</evidence>
<evidence type="ECO:0000256" key="1">
    <source>
        <dbReference type="ARBA" id="ARBA00001936"/>
    </source>
</evidence>
<dbReference type="InterPro" id="IPR012008">
    <property type="entry name" value="Ser/Thr-Pase_EF-hand_contain"/>
</dbReference>
<dbReference type="EMBL" id="JARAKH010000007">
    <property type="protein sequence ID" value="KAK8403174.1"/>
    <property type="molecule type" value="Genomic_DNA"/>
</dbReference>
<gene>
    <name evidence="14" type="ORF">O3P69_000993</name>
</gene>
<evidence type="ECO:0000256" key="2">
    <source>
        <dbReference type="ARBA" id="ARBA00008294"/>
    </source>
</evidence>
<dbReference type="InterPro" id="IPR051134">
    <property type="entry name" value="PPP_phosphatase"/>
</dbReference>
<dbReference type="CDD" id="cd23767">
    <property type="entry name" value="IQCD"/>
    <property type="match status" value="1"/>
</dbReference>
<comment type="similarity">
    <text evidence="2 10 11">Belongs to the PPP phosphatase family.</text>
</comment>
<dbReference type="GO" id="GO:0004722">
    <property type="term" value="F:protein serine/threonine phosphatase activity"/>
    <property type="evidence" value="ECO:0007669"/>
    <property type="project" value="UniProtKB-EC"/>
</dbReference>
<evidence type="ECO:0000256" key="3">
    <source>
        <dbReference type="ARBA" id="ARBA00022723"/>
    </source>
</evidence>
<dbReference type="InterPro" id="IPR011992">
    <property type="entry name" value="EF-hand-dom_pair"/>
</dbReference>
<dbReference type="PRINTS" id="PR00114">
    <property type="entry name" value="STPHPHTASE"/>
</dbReference>
<proteinExistence type="inferred from homology"/>
<accession>A0AAW0USR3</accession>
<dbReference type="GO" id="GO:0050906">
    <property type="term" value="P:detection of stimulus involved in sensory perception"/>
    <property type="evidence" value="ECO:0007669"/>
    <property type="project" value="UniProtKB-UniRule"/>
</dbReference>
<dbReference type="InterPro" id="IPR002048">
    <property type="entry name" value="EF_hand_dom"/>
</dbReference>
<protein>
    <recommendedName>
        <fullName evidence="10">Serine/threonine-protein phosphatase with EF-hands</fullName>
        <ecNumber evidence="10">3.1.3.16</ecNumber>
    </recommendedName>
</protein>
<dbReference type="InterPro" id="IPR018247">
    <property type="entry name" value="EF_Hand_1_Ca_BS"/>
</dbReference>
<dbReference type="PANTHER" id="PTHR45668">
    <property type="entry name" value="SERINE/THREONINE-PROTEIN PHOSPHATASE 5-RELATED"/>
    <property type="match status" value="1"/>
</dbReference>
<name>A0AAW0USR3_SCYPA</name>
<dbReference type="PIRSF" id="PIRSF000912">
    <property type="entry name" value="PPEF"/>
    <property type="match status" value="1"/>
</dbReference>
<dbReference type="CDD" id="cd00051">
    <property type="entry name" value="EFh"/>
    <property type="match status" value="1"/>
</dbReference>
<dbReference type="InterPro" id="IPR004843">
    <property type="entry name" value="Calcineurin-like_PHP"/>
</dbReference>